<keyword evidence="3" id="KW-1185">Reference proteome</keyword>
<feature type="signal peptide" evidence="1">
    <location>
        <begin position="1"/>
        <end position="26"/>
    </location>
</feature>
<feature type="chain" id="PRO_5045298396" evidence="1">
    <location>
        <begin position="27"/>
        <end position="63"/>
    </location>
</feature>
<proteinExistence type="predicted"/>
<name>A0ABV9DW35_9ACTN</name>
<evidence type="ECO:0000313" key="2">
    <source>
        <dbReference type="EMBL" id="MFC4562554.1"/>
    </source>
</evidence>
<comment type="caution">
    <text evidence="2">The sequence shown here is derived from an EMBL/GenBank/DDBJ whole genome shotgun (WGS) entry which is preliminary data.</text>
</comment>
<evidence type="ECO:0000256" key="1">
    <source>
        <dbReference type="SAM" id="SignalP"/>
    </source>
</evidence>
<sequence>MTLSGRAAALAVIAPALILTAAPASAGECEEAVGRTDDVNECFYNGMAPSPSGWDPYSFGPGA</sequence>
<organism evidence="2 3">
    <name type="scientific">Nocardiopsis mangrovi</name>
    <dbReference type="NCBI Taxonomy" id="1179818"/>
    <lineage>
        <taxon>Bacteria</taxon>
        <taxon>Bacillati</taxon>
        <taxon>Actinomycetota</taxon>
        <taxon>Actinomycetes</taxon>
        <taxon>Streptosporangiales</taxon>
        <taxon>Nocardiopsidaceae</taxon>
        <taxon>Nocardiopsis</taxon>
    </lineage>
</organism>
<accession>A0ABV9DW35</accession>
<gene>
    <name evidence="2" type="ORF">ACFO4E_11880</name>
</gene>
<dbReference type="RefSeq" id="WP_378573876.1">
    <property type="nucleotide sequence ID" value="NZ_JBHSFQ010000009.1"/>
</dbReference>
<protein>
    <submittedName>
        <fullName evidence="2">Uncharacterized protein</fullName>
    </submittedName>
</protein>
<keyword evidence="1" id="KW-0732">Signal</keyword>
<evidence type="ECO:0000313" key="3">
    <source>
        <dbReference type="Proteomes" id="UP001595923"/>
    </source>
</evidence>
<reference evidence="3" key="1">
    <citation type="journal article" date="2019" name="Int. J. Syst. Evol. Microbiol.">
        <title>The Global Catalogue of Microorganisms (GCM) 10K type strain sequencing project: providing services to taxonomists for standard genome sequencing and annotation.</title>
        <authorList>
            <consortium name="The Broad Institute Genomics Platform"/>
            <consortium name="The Broad Institute Genome Sequencing Center for Infectious Disease"/>
            <person name="Wu L."/>
            <person name="Ma J."/>
        </authorList>
    </citation>
    <scope>NUCLEOTIDE SEQUENCE [LARGE SCALE GENOMIC DNA]</scope>
    <source>
        <strain evidence="3">XZYJ18</strain>
    </source>
</reference>
<dbReference type="Proteomes" id="UP001595923">
    <property type="component" value="Unassembled WGS sequence"/>
</dbReference>
<dbReference type="EMBL" id="JBHSFQ010000009">
    <property type="protein sequence ID" value="MFC4562554.1"/>
    <property type="molecule type" value="Genomic_DNA"/>
</dbReference>